<dbReference type="EMBL" id="JASPKY010000470">
    <property type="protein sequence ID" value="KAK9695789.1"/>
    <property type="molecule type" value="Genomic_DNA"/>
</dbReference>
<reference evidence="1 2" key="1">
    <citation type="journal article" date="2024" name="BMC Genomics">
        <title>De novo assembly and annotation of Popillia japonica's genome with initial clues to its potential as an invasive pest.</title>
        <authorList>
            <person name="Cucini C."/>
            <person name="Boschi S."/>
            <person name="Funari R."/>
            <person name="Cardaioli E."/>
            <person name="Iannotti N."/>
            <person name="Marturano G."/>
            <person name="Paoli F."/>
            <person name="Bruttini M."/>
            <person name="Carapelli A."/>
            <person name="Frati F."/>
            <person name="Nardi F."/>
        </authorList>
    </citation>
    <scope>NUCLEOTIDE SEQUENCE [LARGE SCALE GENOMIC DNA]</scope>
    <source>
        <strain evidence="1">DMR45628</strain>
    </source>
</reference>
<sequence>MVFCSYRLRYEFDIICHFRTKAFTVVLIQIERDEKMKGNVRIQIRRLRDASDPSQLPNENIRNYYYYF</sequence>
<gene>
    <name evidence="1" type="ORF">QE152_g32340</name>
</gene>
<dbReference type="AlphaFoldDB" id="A0AAW1IZD0"/>
<keyword evidence="2" id="KW-1185">Reference proteome</keyword>
<proteinExistence type="predicted"/>
<evidence type="ECO:0000313" key="1">
    <source>
        <dbReference type="EMBL" id="KAK9695789.1"/>
    </source>
</evidence>
<dbReference type="Proteomes" id="UP001458880">
    <property type="component" value="Unassembled WGS sequence"/>
</dbReference>
<accession>A0AAW1IZD0</accession>
<evidence type="ECO:0000313" key="2">
    <source>
        <dbReference type="Proteomes" id="UP001458880"/>
    </source>
</evidence>
<protein>
    <submittedName>
        <fullName evidence="1">Uncharacterized protein</fullName>
    </submittedName>
</protein>
<comment type="caution">
    <text evidence="1">The sequence shown here is derived from an EMBL/GenBank/DDBJ whole genome shotgun (WGS) entry which is preliminary data.</text>
</comment>
<organism evidence="1 2">
    <name type="scientific">Popillia japonica</name>
    <name type="common">Japanese beetle</name>
    <dbReference type="NCBI Taxonomy" id="7064"/>
    <lineage>
        <taxon>Eukaryota</taxon>
        <taxon>Metazoa</taxon>
        <taxon>Ecdysozoa</taxon>
        <taxon>Arthropoda</taxon>
        <taxon>Hexapoda</taxon>
        <taxon>Insecta</taxon>
        <taxon>Pterygota</taxon>
        <taxon>Neoptera</taxon>
        <taxon>Endopterygota</taxon>
        <taxon>Coleoptera</taxon>
        <taxon>Polyphaga</taxon>
        <taxon>Scarabaeiformia</taxon>
        <taxon>Scarabaeidae</taxon>
        <taxon>Rutelinae</taxon>
        <taxon>Popillia</taxon>
    </lineage>
</organism>
<name>A0AAW1IZD0_POPJA</name>